<evidence type="ECO:0000313" key="3">
    <source>
        <dbReference type="EMBL" id="KAI8575097.1"/>
    </source>
</evidence>
<dbReference type="AlphaFoldDB" id="A0AAD5E1L7"/>
<name>A0AAD5E1L7_UMBRA</name>
<dbReference type="Proteomes" id="UP001206595">
    <property type="component" value="Unassembled WGS sequence"/>
</dbReference>
<dbReference type="InterPro" id="IPR054498">
    <property type="entry name" value="2H-SAK"/>
</dbReference>
<organism evidence="3 4">
    <name type="scientific">Umbelopsis ramanniana AG</name>
    <dbReference type="NCBI Taxonomy" id="1314678"/>
    <lineage>
        <taxon>Eukaryota</taxon>
        <taxon>Fungi</taxon>
        <taxon>Fungi incertae sedis</taxon>
        <taxon>Mucoromycota</taxon>
        <taxon>Mucoromycotina</taxon>
        <taxon>Umbelopsidomycetes</taxon>
        <taxon>Umbelopsidales</taxon>
        <taxon>Umbelopsidaceae</taxon>
        <taxon>Umbelopsis</taxon>
    </lineage>
</organism>
<dbReference type="GeneID" id="75917962"/>
<feature type="compositionally biased region" description="Basic residues" evidence="1">
    <location>
        <begin position="32"/>
        <end position="44"/>
    </location>
</feature>
<feature type="domain" description="Swiss Army Knife 2H phosphoesterase" evidence="2">
    <location>
        <begin position="70"/>
        <end position="192"/>
    </location>
</feature>
<gene>
    <name evidence="3" type="ORF">K450DRAFT_263253</name>
</gene>
<evidence type="ECO:0000259" key="2">
    <source>
        <dbReference type="Pfam" id="PF22547"/>
    </source>
</evidence>
<dbReference type="Pfam" id="PF22547">
    <property type="entry name" value="2H-SAK"/>
    <property type="match status" value="1"/>
</dbReference>
<proteinExistence type="predicted"/>
<comment type="caution">
    <text evidence="3">The sequence shown here is derived from an EMBL/GenBank/DDBJ whole genome shotgun (WGS) entry which is preliminary data.</text>
</comment>
<accession>A0AAD5E1L7</accession>
<evidence type="ECO:0000256" key="1">
    <source>
        <dbReference type="SAM" id="MobiDB-lite"/>
    </source>
</evidence>
<evidence type="ECO:0000313" key="4">
    <source>
        <dbReference type="Proteomes" id="UP001206595"/>
    </source>
</evidence>
<sequence length="283" mass="31469">MPKGKKNSRRQSIPTTSHEADVKIGATDHFSKSTKPKHKGKHKTAQGSKEAAPVKSDYIDKELYVLHRHGYICLMGHWIERAAKEALIHVPQHAIENRKRRDGNPFHLTICKAKETTSQMRQRTSLKGMTALANRSRPPINLGLGMVKDNATSTRSWYCSISWAGGQQIRSEYGLPPKDFHLTLGFDVKDHHVHKGPSTLLIHSSITTSLILTKEQIEGLREAAIIEAQTSAERSHISFGLALAQAELAEDEVLISKIKLSMESVKTADHTKEDQNNSLGYGS</sequence>
<feature type="region of interest" description="Disordered" evidence="1">
    <location>
        <begin position="1"/>
        <end position="52"/>
    </location>
</feature>
<dbReference type="EMBL" id="MU621000">
    <property type="protein sequence ID" value="KAI8575097.1"/>
    <property type="molecule type" value="Genomic_DNA"/>
</dbReference>
<reference evidence="3" key="1">
    <citation type="submission" date="2021-06" db="EMBL/GenBank/DDBJ databases">
        <authorList>
            <consortium name="DOE Joint Genome Institute"/>
            <person name="Mondo S.J."/>
            <person name="Amses K.R."/>
            <person name="Simmons D.R."/>
            <person name="Longcore J.E."/>
            <person name="Seto K."/>
            <person name="Alves G.H."/>
            <person name="Bonds A.E."/>
            <person name="Quandt C.A."/>
            <person name="Davis W.J."/>
            <person name="Chang Y."/>
            <person name="Letcher P.M."/>
            <person name="Powell M.J."/>
            <person name="Kuo A."/>
            <person name="Labutti K."/>
            <person name="Pangilinan J."/>
            <person name="Andreopoulos W."/>
            <person name="Tritt A."/>
            <person name="Riley R."/>
            <person name="Hundley H."/>
            <person name="Johnson J."/>
            <person name="Lipzen A."/>
            <person name="Barry K."/>
            <person name="Berbee M.L."/>
            <person name="Buchler N.E."/>
            <person name="Grigoriev I.V."/>
            <person name="Spatafora J.W."/>
            <person name="Stajich J.E."/>
            <person name="James T.Y."/>
        </authorList>
    </citation>
    <scope>NUCLEOTIDE SEQUENCE</scope>
    <source>
        <strain evidence="3">AG</strain>
    </source>
</reference>
<reference evidence="3" key="2">
    <citation type="journal article" date="2022" name="Proc. Natl. Acad. Sci. U.S.A.">
        <title>Diploid-dominant life cycles characterize the early evolution of Fungi.</title>
        <authorList>
            <person name="Amses K.R."/>
            <person name="Simmons D.R."/>
            <person name="Longcore J.E."/>
            <person name="Mondo S.J."/>
            <person name="Seto K."/>
            <person name="Jeronimo G.H."/>
            <person name="Bonds A.E."/>
            <person name="Quandt C.A."/>
            <person name="Davis W.J."/>
            <person name="Chang Y."/>
            <person name="Federici B.A."/>
            <person name="Kuo A."/>
            <person name="LaButti K."/>
            <person name="Pangilinan J."/>
            <person name="Andreopoulos W."/>
            <person name="Tritt A."/>
            <person name="Riley R."/>
            <person name="Hundley H."/>
            <person name="Johnson J."/>
            <person name="Lipzen A."/>
            <person name="Barry K."/>
            <person name="Lang B.F."/>
            <person name="Cuomo C.A."/>
            <person name="Buchler N.E."/>
            <person name="Grigoriev I.V."/>
            <person name="Spatafora J.W."/>
            <person name="Stajich J.E."/>
            <person name="James T.Y."/>
        </authorList>
    </citation>
    <scope>NUCLEOTIDE SEQUENCE</scope>
    <source>
        <strain evidence="3">AG</strain>
    </source>
</reference>
<dbReference type="RefSeq" id="XP_051440102.1">
    <property type="nucleotide sequence ID" value="XM_051592620.1"/>
</dbReference>
<protein>
    <recommendedName>
        <fullName evidence="2">Swiss Army Knife 2H phosphoesterase domain-containing protein</fullName>
    </recommendedName>
</protein>
<keyword evidence="4" id="KW-1185">Reference proteome</keyword>